<comment type="similarity">
    <text evidence="2">Belongs to the DODA-type extradiol aromatic ring-opening dioxygenase family.</text>
</comment>
<keyword evidence="4" id="KW-0862">Zinc</keyword>
<keyword evidence="7" id="KW-0223">Dioxygenase</keyword>
<dbReference type="PANTHER" id="PTHR30096">
    <property type="entry name" value="4,5-DOPA DIOXYGENASE EXTRADIOL-LIKE PROTEIN"/>
    <property type="match status" value="1"/>
</dbReference>
<dbReference type="PIRSF" id="PIRSF006157">
    <property type="entry name" value="Doxgns_DODA"/>
    <property type="match status" value="1"/>
</dbReference>
<dbReference type="Gene3D" id="3.40.830.10">
    <property type="entry name" value="LigB-like"/>
    <property type="match status" value="1"/>
</dbReference>
<evidence type="ECO:0000313" key="8">
    <source>
        <dbReference type="Proteomes" id="UP000481087"/>
    </source>
</evidence>
<evidence type="ECO:0000256" key="1">
    <source>
        <dbReference type="ARBA" id="ARBA00001947"/>
    </source>
</evidence>
<dbReference type="RefSeq" id="WP_161404790.1">
    <property type="nucleotide sequence ID" value="NZ_WTUZ01000002.1"/>
</dbReference>
<name>A0A6L8UU55_9BACL</name>
<dbReference type="CDD" id="cd07363">
    <property type="entry name" value="45_DOPA_Dioxygenase"/>
    <property type="match status" value="1"/>
</dbReference>
<evidence type="ECO:0000256" key="4">
    <source>
        <dbReference type="ARBA" id="ARBA00022833"/>
    </source>
</evidence>
<dbReference type="GO" id="GO:0008198">
    <property type="term" value="F:ferrous iron binding"/>
    <property type="evidence" value="ECO:0007669"/>
    <property type="project" value="InterPro"/>
</dbReference>
<dbReference type="Proteomes" id="UP000481087">
    <property type="component" value="Unassembled WGS sequence"/>
</dbReference>
<comment type="cofactor">
    <cofactor evidence="1">
        <name>Zn(2+)</name>
        <dbReference type="ChEBI" id="CHEBI:29105"/>
    </cofactor>
</comment>
<comment type="caution">
    <text evidence="7">The sequence shown here is derived from an EMBL/GenBank/DDBJ whole genome shotgun (WGS) entry which is preliminary data.</text>
</comment>
<dbReference type="PANTHER" id="PTHR30096:SF0">
    <property type="entry name" value="4,5-DOPA DIOXYGENASE EXTRADIOL-LIKE PROTEIN"/>
    <property type="match status" value="1"/>
</dbReference>
<dbReference type="AlphaFoldDB" id="A0A6L8UU55"/>
<dbReference type="EMBL" id="WTUZ01000002">
    <property type="protein sequence ID" value="MZQ80666.1"/>
    <property type="molecule type" value="Genomic_DNA"/>
</dbReference>
<dbReference type="Pfam" id="PF02900">
    <property type="entry name" value="LigB"/>
    <property type="match status" value="1"/>
</dbReference>
<keyword evidence="5" id="KW-0560">Oxidoreductase</keyword>
<organism evidence="7 8">
    <name type="scientific">Paenibacillus silvestris</name>
    <dbReference type="NCBI Taxonomy" id="2606219"/>
    <lineage>
        <taxon>Bacteria</taxon>
        <taxon>Bacillati</taxon>
        <taxon>Bacillota</taxon>
        <taxon>Bacilli</taxon>
        <taxon>Bacillales</taxon>
        <taxon>Paenibacillaceae</taxon>
        <taxon>Paenibacillus</taxon>
    </lineage>
</organism>
<gene>
    <name evidence="7" type="ORF">GQF01_00660</name>
</gene>
<accession>A0A6L8UU55</accession>
<evidence type="ECO:0000256" key="5">
    <source>
        <dbReference type="ARBA" id="ARBA00023002"/>
    </source>
</evidence>
<evidence type="ECO:0000259" key="6">
    <source>
        <dbReference type="Pfam" id="PF02900"/>
    </source>
</evidence>
<dbReference type="InterPro" id="IPR004183">
    <property type="entry name" value="Xdiol_dOase_suB"/>
</dbReference>
<evidence type="ECO:0000313" key="7">
    <source>
        <dbReference type="EMBL" id="MZQ80666.1"/>
    </source>
</evidence>
<keyword evidence="8" id="KW-1185">Reference proteome</keyword>
<dbReference type="InterPro" id="IPR014436">
    <property type="entry name" value="Extradiol_dOase_DODA"/>
</dbReference>
<feature type="domain" description="Extradiol ring-cleavage dioxygenase class III enzyme subunit B" evidence="6">
    <location>
        <begin position="6"/>
        <end position="247"/>
    </location>
</feature>
<keyword evidence="3" id="KW-0479">Metal-binding</keyword>
<reference evidence="7 8" key="1">
    <citation type="submission" date="2019-12" db="EMBL/GenBank/DDBJ databases">
        <title>Paenibacillus sp. nov. sp. isolated from soil.</title>
        <authorList>
            <person name="Kim J."/>
            <person name="Jeong S.E."/>
            <person name="Jung H.S."/>
            <person name="Jeon C.O."/>
        </authorList>
    </citation>
    <scope>NUCLEOTIDE SEQUENCE [LARGE SCALE GENOMIC DNA]</scope>
    <source>
        <strain evidence="7 8">5J-6</strain>
    </source>
</reference>
<proteinExistence type="inferred from homology"/>
<sequence length="266" mass="29914">MLPAFFIAHGTPNLAMEQHAYTEFLHKLAKSIPQPKAVVVFSAYWESPVQAISSAIHPEMIYPVSGVSEKVYSIKYPVRGDLTLSLHIQQLLQEEGIRCELDDERGLDHGVWAPLYMMYPDAQIPVVELSVNPRLTPEEHYRIGAALGPLREEDVLILGSGGTVHNLRRLDRNNPVPQLWAVEFDEWLAEQLETWNLEALVRYDERAPHAAVAVPTPQHFAPLLLALGAADGARRAKLLHHSFQMGTLSLCCWMFGGLKKPQRFLD</sequence>
<dbReference type="GO" id="GO:0008270">
    <property type="term" value="F:zinc ion binding"/>
    <property type="evidence" value="ECO:0007669"/>
    <property type="project" value="InterPro"/>
</dbReference>
<evidence type="ECO:0000256" key="2">
    <source>
        <dbReference type="ARBA" id="ARBA00007581"/>
    </source>
</evidence>
<protein>
    <submittedName>
        <fullName evidence="7">Dioxygenase</fullName>
    </submittedName>
</protein>
<dbReference type="GO" id="GO:0016702">
    <property type="term" value="F:oxidoreductase activity, acting on single donors with incorporation of molecular oxygen, incorporation of two atoms of oxygen"/>
    <property type="evidence" value="ECO:0007669"/>
    <property type="project" value="UniProtKB-ARBA"/>
</dbReference>
<dbReference type="SUPFAM" id="SSF53213">
    <property type="entry name" value="LigB-like"/>
    <property type="match status" value="1"/>
</dbReference>
<evidence type="ECO:0000256" key="3">
    <source>
        <dbReference type="ARBA" id="ARBA00022723"/>
    </source>
</evidence>